<evidence type="ECO:0000313" key="9">
    <source>
        <dbReference type="EMBL" id="KAB1651198.1"/>
    </source>
</evidence>
<reference evidence="9 10" key="1">
    <citation type="submission" date="2019-09" db="EMBL/GenBank/DDBJ databases">
        <title>Whole genome shotgun sequencing (WGS) of Ellagibacter isourolithinifaciens DSM 104140(T) and Adlercreutzia muris DSM 29508(T).</title>
        <authorList>
            <person name="Stoll D.A."/>
            <person name="Danylec N."/>
            <person name="Huch M."/>
        </authorList>
    </citation>
    <scope>NUCLEOTIDE SEQUENCE [LARGE SCALE GENOMIC DNA]</scope>
    <source>
        <strain evidence="9 10">DSM 29508</strain>
    </source>
</reference>
<dbReference type="SUPFAM" id="SSF56601">
    <property type="entry name" value="beta-lactamase/transpeptidase-like"/>
    <property type="match status" value="1"/>
</dbReference>
<keyword evidence="9" id="KW-0808">Transferase</keyword>
<keyword evidence="4 6" id="KW-1133">Transmembrane helix</keyword>
<feature type="transmembrane region" description="Helical" evidence="6">
    <location>
        <begin position="458"/>
        <end position="478"/>
    </location>
</feature>
<evidence type="ECO:0000256" key="3">
    <source>
        <dbReference type="ARBA" id="ARBA00022960"/>
    </source>
</evidence>
<feature type="transmembrane region" description="Helical" evidence="6">
    <location>
        <begin position="220"/>
        <end position="237"/>
    </location>
</feature>
<name>A0A7C8FZZ0_9ACTN</name>
<keyword evidence="3" id="KW-0133">Cell shape</keyword>
<feature type="transmembrane region" description="Helical" evidence="6">
    <location>
        <begin position="333"/>
        <end position="354"/>
    </location>
</feature>
<evidence type="ECO:0000256" key="2">
    <source>
        <dbReference type="ARBA" id="ARBA00022692"/>
    </source>
</evidence>
<keyword evidence="2 6" id="KW-0812">Transmembrane</keyword>
<evidence type="ECO:0000259" key="7">
    <source>
        <dbReference type="Pfam" id="PF00905"/>
    </source>
</evidence>
<comment type="subcellular location">
    <subcellularLocation>
        <location evidence="1">Membrane</location>
        <topology evidence="1">Multi-pass membrane protein</topology>
    </subcellularLocation>
</comment>
<feature type="transmembrane region" description="Helical" evidence="6">
    <location>
        <begin position="160"/>
        <end position="177"/>
    </location>
</feature>
<dbReference type="InterPro" id="IPR001182">
    <property type="entry name" value="FtsW/RodA"/>
</dbReference>
<evidence type="ECO:0000259" key="8">
    <source>
        <dbReference type="Pfam" id="PF21922"/>
    </source>
</evidence>
<evidence type="ECO:0000313" key="10">
    <source>
        <dbReference type="Proteomes" id="UP000479639"/>
    </source>
</evidence>
<feature type="domain" description="Penicillin binding protein A dimerisation" evidence="8">
    <location>
        <begin position="502"/>
        <end position="584"/>
    </location>
</feature>
<dbReference type="PANTHER" id="PTHR30627:SF24">
    <property type="entry name" value="PENICILLIN-BINDING PROTEIN 4B"/>
    <property type="match status" value="1"/>
</dbReference>
<dbReference type="Proteomes" id="UP000479639">
    <property type="component" value="Unassembled WGS sequence"/>
</dbReference>
<dbReference type="EMBL" id="WAJS01000004">
    <property type="protein sequence ID" value="KAB1651198.1"/>
    <property type="molecule type" value="Genomic_DNA"/>
</dbReference>
<dbReference type="InterPro" id="IPR012338">
    <property type="entry name" value="Beta-lactam/transpept-like"/>
</dbReference>
<feature type="domain" description="Penicillin-binding protein transpeptidase" evidence="7">
    <location>
        <begin position="605"/>
        <end position="918"/>
    </location>
</feature>
<dbReference type="GO" id="GO:0008658">
    <property type="term" value="F:penicillin binding"/>
    <property type="evidence" value="ECO:0007669"/>
    <property type="project" value="InterPro"/>
</dbReference>
<comment type="caution">
    <text evidence="9">The sequence shown here is derived from an EMBL/GenBank/DDBJ whole genome shotgun (WGS) entry which is preliminary data.</text>
</comment>
<evidence type="ECO:0000256" key="5">
    <source>
        <dbReference type="ARBA" id="ARBA00023136"/>
    </source>
</evidence>
<protein>
    <submittedName>
        <fullName evidence="9">Peptidoglycan glycosyltransferase</fullName>
    </submittedName>
</protein>
<dbReference type="GO" id="GO:0071555">
    <property type="term" value="P:cell wall organization"/>
    <property type="evidence" value="ECO:0007669"/>
    <property type="project" value="TreeGrafter"/>
</dbReference>
<sequence length="928" mass="97321">MTRRNIELLLLVIASPIVIVLFAMMVVTGGQELSVNTLGVPLGIFAAFVVAHIAVRWLAPAADPAILPISFALSGIGIAFVTRIVPDLAVRQVIWLFAAVAVMVAVLALVRNLDKLANYKYTLMIVGILLLLSPMLPVIGEESGGGQLWLRLGPFSFQPGEIAKILIVFFIAAYLAANREMLSVFTQKVGPLHLPSLPTLLPLIVMWALAFVVVVLEKDLGLALVLFSVFVIMLYVATGKKLYLVASIGLAAIAAVALYFMMGHVQTRVSIWLDPFAAAQGGGFQLVQSLFSMADGDLFGTGIGRGMGGEPVAAGGIPVAESDFIFPVIAEEAGLMGAAGLLLLYLCFAIRGIVTAARAKSDVSSFVAVGLTSIIVLQAFIIVGGVTRLIPLTGITLPFVSQGGSSLIASFMIVAFLLRCGDEGTGVGEEMRQTGAIGSHGADAVLGRVALGKRLTGTMMIFSLLFAVLVANLTYLMIIKAPEYQNMPSNNHTIAREAQMERGTISTVDGTVLAQSVRQEDGSYQREYPAGTLAAHIVGYASQKFGTAGIEAAYNDALRGEQNFASFTDVVNSLAGIQTKGNDVALTIDSRIQQAAQDALEGQVGAVVAMNPETGAVYALASSPTYDAADYETLLTAAAEGDGNDSSELYNRATQALYAPGSTFKMVTLAAALQDGIAKADSEYDSPGEMEIGNAPVTNVKKRSYGKITLAQAMWYSSNTVFGQVGVQLGSDLLVNMACSFGFNEAINFDLPLATSLMPDPAEMTEWETAWAACGEPVGEHESPAGPQATVMQMCLVGCAIANEGAIMQPYLVDGIYNANGERGFTPLPVKLKQAIDPKTAEAEIEVMKGVVVEGTGGKAAIDGVEVAGKTGTHERGDGDDDSWFVGLAPADDPQVVVAVAIERGESGAGAQAAHDVMETALEVAGVL</sequence>
<dbReference type="Gene3D" id="3.40.710.10">
    <property type="entry name" value="DD-peptidase/beta-lactamase superfamily"/>
    <property type="match status" value="1"/>
</dbReference>
<organism evidence="9 10">
    <name type="scientific">Adlercreutzia muris</name>
    <dbReference type="NCBI Taxonomy" id="1796610"/>
    <lineage>
        <taxon>Bacteria</taxon>
        <taxon>Bacillati</taxon>
        <taxon>Actinomycetota</taxon>
        <taxon>Coriobacteriia</taxon>
        <taxon>Eggerthellales</taxon>
        <taxon>Eggerthellaceae</taxon>
        <taxon>Adlercreutzia</taxon>
    </lineage>
</organism>
<dbReference type="Pfam" id="PF00905">
    <property type="entry name" value="Transpeptidase"/>
    <property type="match status" value="1"/>
</dbReference>
<feature type="transmembrane region" description="Helical" evidence="6">
    <location>
        <begin position="197"/>
        <end position="214"/>
    </location>
</feature>
<dbReference type="GO" id="GO:0016740">
    <property type="term" value="F:transferase activity"/>
    <property type="evidence" value="ECO:0007669"/>
    <property type="project" value="UniProtKB-KW"/>
</dbReference>
<dbReference type="InterPro" id="IPR054120">
    <property type="entry name" value="PBPA_dimer"/>
</dbReference>
<dbReference type="InterPro" id="IPR001460">
    <property type="entry name" value="PCN-bd_Tpept"/>
</dbReference>
<feature type="transmembrane region" description="Helical" evidence="6">
    <location>
        <begin position="122"/>
        <end position="140"/>
    </location>
</feature>
<feature type="transmembrane region" description="Helical" evidence="6">
    <location>
        <begin position="366"/>
        <end position="387"/>
    </location>
</feature>
<dbReference type="InterPro" id="IPR050515">
    <property type="entry name" value="Beta-lactam/transpept"/>
</dbReference>
<feature type="transmembrane region" description="Helical" evidence="6">
    <location>
        <begin position="399"/>
        <end position="418"/>
    </location>
</feature>
<feature type="transmembrane region" description="Helical" evidence="6">
    <location>
        <begin position="66"/>
        <end position="86"/>
    </location>
</feature>
<feature type="transmembrane region" description="Helical" evidence="6">
    <location>
        <begin position="242"/>
        <end position="262"/>
    </location>
</feature>
<feature type="transmembrane region" description="Helical" evidence="6">
    <location>
        <begin position="92"/>
        <end position="110"/>
    </location>
</feature>
<evidence type="ECO:0000256" key="1">
    <source>
        <dbReference type="ARBA" id="ARBA00004141"/>
    </source>
</evidence>
<dbReference type="RefSeq" id="WP_151429750.1">
    <property type="nucleotide sequence ID" value="NZ_JANJZI010000007.1"/>
</dbReference>
<dbReference type="GO" id="GO:0008360">
    <property type="term" value="P:regulation of cell shape"/>
    <property type="evidence" value="ECO:0007669"/>
    <property type="project" value="UniProtKB-KW"/>
</dbReference>
<dbReference type="PANTHER" id="PTHR30627">
    <property type="entry name" value="PEPTIDOGLYCAN D,D-TRANSPEPTIDASE"/>
    <property type="match status" value="1"/>
</dbReference>
<dbReference type="AlphaFoldDB" id="A0A7C8FZZ0"/>
<evidence type="ECO:0000256" key="6">
    <source>
        <dbReference type="SAM" id="Phobius"/>
    </source>
</evidence>
<accession>A0A7C8FZZ0</accession>
<keyword evidence="5 6" id="KW-0472">Membrane</keyword>
<gene>
    <name evidence="9" type="ORF">F8D48_01990</name>
</gene>
<dbReference type="Pfam" id="PF21922">
    <property type="entry name" value="PBP_dimer_2"/>
    <property type="match status" value="1"/>
</dbReference>
<feature type="transmembrane region" description="Helical" evidence="6">
    <location>
        <begin position="7"/>
        <end position="27"/>
    </location>
</feature>
<dbReference type="GO" id="GO:0005886">
    <property type="term" value="C:plasma membrane"/>
    <property type="evidence" value="ECO:0007669"/>
    <property type="project" value="TreeGrafter"/>
</dbReference>
<evidence type="ECO:0000256" key="4">
    <source>
        <dbReference type="ARBA" id="ARBA00022989"/>
    </source>
</evidence>
<dbReference type="GO" id="GO:0071972">
    <property type="term" value="F:peptidoglycan L,D-transpeptidase activity"/>
    <property type="evidence" value="ECO:0007669"/>
    <property type="project" value="TreeGrafter"/>
</dbReference>
<keyword evidence="10" id="KW-1185">Reference proteome</keyword>
<dbReference type="Gene3D" id="3.90.1310.10">
    <property type="entry name" value="Penicillin-binding protein 2a (Domain 2)"/>
    <property type="match status" value="1"/>
</dbReference>
<dbReference type="GO" id="GO:0051301">
    <property type="term" value="P:cell division"/>
    <property type="evidence" value="ECO:0007669"/>
    <property type="project" value="InterPro"/>
</dbReference>
<proteinExistence type="predicted"/>
<feature type="transmembrane region" description="Helical" evidence="6">
    <location>
        <begin position="39"/>
        <end position="59"/>
    </location>
</feature>
<dbReference type="Pfam" id="PF01098">
    <property type="entry name" value="FTSW_RODA_SPOVE"/>
    <property type="match status" value="1"/>
</dbReference>